<evidence type="ECO:0000313" key="3">
    <source>
        <dbReference type="Proteomes" id="UP000245728"/>
    </source>
</evidence>
<dbReference type="EMBL" id="CP029347">
    <property type="protein sequence ID" value="AWL11201.1"/>
    <property type="molecule type" value="Genomic_DNA"/>
</dbReference>
<dbReference type="RefSeq" id="WP_109338866.1">
    <property type="nucleotide sequence ID" value="NZ_CP029347.1"/>
</dbReference>
<evidence type="ECO:0000313" key="2">
    <source>
        <dbReference type="EMBL" id="AWL11201.1"/>
    </source>
</evidence>
<sequence>MGKLVRFIIAALVCFTLASIAHTQFVLAEMASVDVTIQWSERLQMTFKDWLGLLPTYGIIIGLGLLLAFLVAGGIEKATRPMPAAFYGLAGFVALLAIHAAMQPIMGITLIAGARTLAGLLTQAVAGFVGGWLFVQMRPAPRRWF</sequence>
<dbReference type="KEGG" id="salh:HMF8227_00705"/>
<feature type="transmembrane region" description="Helical" evidence="1">
    <location>
        <begin position="108"/>
        <end position="135"/>
    </location>
</feature>
<organism evidence="2 3">
    <name type="scientific">Saliniradius amylolyticus</name>
    <dbReference type="NCBI Taxonomy" id="2183582"/>
    <lineage>
        <taxon>Bacteria</taxon>
        <taxon>Pseudomonadati</taxon>
        <taxon>Pseudomonadota</taxon>
        <taxon>Gammaproteobacteria</taxon>
        <taxon>Alteromonadales</taxon>
        <taxon>Alteromonadaceae</taxon>
        <taxon>Saliniradius</taxon>
    </lineage>
</organism>
<feature type="transmembrane region" description="Helical" evidence="1">
    <location>
        <begin position="52"/>
        <end position="72"/>
    </location>
</feature>
<dbReference type="OrthoDB" id="6334575at2"/>
<evidence type="ECO:0000256" key="1">
    <source>
        <dbReference type="SAM" id="Phobius"/>
    </source>
</evidence>
<keyword evidence="1" id="KW-0812">Transmembrane</keyword>
<proteinExistence type="predicted"/>
<keyword evidence="1" id="KW-1133">Transmembrane helix</keyword>
<protein>
    <submittedName>
        <fullName evidence="2">Uncharacterized protein</fullName>
    </submittedName>
</protein>
<reference evidence="2 3" key="1">
    <citation type="submission" date="2018-05" db="EMBL/GenBank/DDBJ databases">
        <title>Salinimonas sp. HMF8227 Genome sequencing and assembly.</title>
        <authorList>
            <person name="Kang H."/>
            <person name="Kang J."/>
            <person name="Cha I."/>
            <person name="Kim H."/>
            <person name="Joh K."/>
        </authorList>
    </citation>
    <scope>NUCLEOTIDE SEQUENCE [LARGE SCALE GENOMIC DNA]</scope>
    <source>
        <strain evidence="2 3">HMF8227</strain>
    </source>
</reference>
<name>A0A2S2E0M8_9ALTE</name>
<keyword evidence="1" id="KW-0472">Membrane</keyword>
<keyword evidence="3" id="KW-1185">Reference proteome</keyword>
<dbReference type="AlphaFoldDB" id="A0A2S2E0M8"/>
<dbReference type="Proteomes" id="UP000245728">
    <property type="component" value="Chromosome"/>
</dbReference>
<gene>
    <name evidence="2" type="ORF">HMF8227_00705</name>
</gene>
<feature type="transmembrane region" description="Helical" evidence="1">
    <location>
        <begin position="84"/>
        <end position="102"/>
    </location>
</feature>
<accession>A0A2S2E0M8</accession>